<dbReference type="PANTHER" id="PTHR33021">
    <property type="entry name" value="BLUE COPPER PROTEIN"/>
    <property type="match status" value="1"/>
</dbReference>
<keyword evidence="11" id="KW-1133">Transmembrane helix</keyword>
<evidence type="ECO:0000256" key="6">
    <source>
        <dbReference type="ARBA" id="ARBA00023157"/>
    </source>
</evidence>
<keyword evidence="2" id="KW-1003">Cell membrane</keyword>
<keyword evidence="3" id="KW-0336">GPI-anchor</keyword>
<sequence length="227" mass="24444">MEFDHRITIIIFLSMMGCFASFAQAYTFYVGGRDGWVLNPKEEYNQWASRMRFLINDTLIFKYEKGHDTVLEVNKDDYFNCYKEKPLQALKDGDSVFKFDRPGPFFFISGHADNCAKGQRIITVVLHPRNPPPAPAPVQVPVPAPAVVAAYPPPPPPAPVPVAVPVPTPVVANSPPPAPAAPSPAPEADLAPAPAPDSTGDAAAAIAGGLAMELSFFFMGMAVLLLL</sequence>
<dbReference type="PANTHER" id="PTHR33021:SF185">
    <property type="entry name" value="EARLY NODULIN-LIKE PROTEIN 3-RELATED"/>
    <property type="match status" value="1"/>
</dbReference>
<feature type="transmembrane region" description="Helical" evidence="11">
    <location>
        <begin position="202"/>
        <end position="226"/>
    </location>
</feature>
<dbReference type="InterPro" id="IPR003245">
    <property type="entry name" value="Phytocyanin_dom"/>
</dbReference>
<dbReference type="Gene3D" id="2.60.40.420">
    <property type="entry name" value="Cupredoxins - blue copper proteins"/>
    <property type="match status" value="1"/>
</dbReference>
<protein>
    <submittedName>
        <fullName evidence="13">OLC1v1023942C1</fullName>
    </submittedName>
</protein>
<evidence type="ECO:0000259" key="12">
    <source>
        <dbReference type="PROSITE" id="PS51485"/>
    </source>
</evidence>
<name>A0AAV1C1W8_OLDCO</name>
<gene>
    <name evidence="13" type="ORF">OLC1_LOCUS1730</name>
</gene>
<evidence type="ECO:0000256" key="5">
    <source>
        <dbReference type="ARBA" id="ARBA00023136"/>
    </source>
</evidence>
<dbReference type="InterPro" id="IPR039391">
    <property type="entry name" value="Phytocyanin-like"/>
</dbReference>
<keyword evidence="5 11" id="KW-0472">Membrane</keyword>
<dbReference type="PROSITE" id="PS51257">
    <property type="entry name" value="PROKAR_LIPOPROTEIN"/>
    <property type="match status" value="1"/>
</dbReference>
<dbReference type="InterPro" id="IPR008972">
    <property type="entry name" value="Cupredoxin"/>
</dbReference>
<evidence type="ECO:0000256" key="10">
    <source>
        <dbReference type="SAM" id="MobiDB-lite"/>
    </source>
</evidence>
<dbReference type="CDD" id="cd11019">
    <property type="entry name" value="OsENODL1_like"/>
    <property type="match status" value="1"/>
</dbReference>
<evidence type="ECO:0000256" key="9">
    <source>
        <dbReference type="ARBA" id="ARBA00035011"/>
    </source>
</evidence>
<feature type="domain" description="Phytocyanin" evidence="12">
    <location>
        <begin position="26"/>
        <end position="127"/>
    </location>
</feature>
<proteinExistence type="inferred from homology"/>
<evidence type="ECO:0000256" key="8">
    <source>
        <dbReference type="ARBA" id="ARBA00023288"/>
    </source>
</evidence>
<dbReference type="GO" id="GO:0005886">
    <property type="term" value="C:plasma membrane"/>
    <property type="evidence" value="ECO:0007669"/>
    <property type="project" value="UniProtKB-SubCell"/>
</dbReference>
<dbReference type="SUPFAM" id="SSF49503">
    <property type="entry name" value="Cupredoxins"/>
    <property type="match status" value="1"/>
</dbReference>
<dbReference type="GO" id="GO:0098552">
    <property type="term" value="C:side of membrane"/>
    <property type="evidence" value="ECO:0007669"/>
    <property type="project" value="UniProtKB-KW"/>
</dbReference>
<evidence type="ECO:0000256" key="2">
    <source>
        <dbReference type="ARBA" id="ARBA00022475"/>
    </source>
</evidence>
<dbReference type="Proteomes" id="UP001161247">
    <property type="component" value="Chromosome 1"/>
</dbReference>
<dbReference type="EMBL" id="OX459118">
    <property type="protein sequence ID" value="CAI9089377.1"/>
    <property type="molecule type" value="Genomic_DNA"/>
</dbReference>
<dbReference type="AlphaFoldDB" id="A0AAV1C1W8"/>
<evidence type="ECO:0000313" key="14">
    <source>
        <dbReference type="Proteomes" id="UP001161247"/>
    </source>
</evidence>
<feature type="region of interest" description="Disordered" evidence="10">
    <location>
        <begin position="175"/>
        <end position="199"/>
    </location>
</feature>
<dbReference type="GO" id="GO:0009055">
    <property type="term" value="F:electron transfer activity"/>
    <property type="evidence" value="ECO:0007669"/>
    <property type="project" value="InterPro"/>
</dbReference>
<evidence type="ECO:0000256" key="7">
    <source>
        <dbReference type="ARBA" id="ARBA00023180"/>
    </source>
</evidence>
<dbReference type="FunFam" id="2.60.40.420:FF:000010">
    <property type="entry name" value="Early nodulin-like protein 1"/>
    <property type="match status" value="1"/>
</dbReference>
<keyword evidence="14" id="KW-1185">Reference proteome</keyword>
<feature type="transmembrane region" description="Helical" evidence="11">
    <location>
        <begin position="7"/>
        <end position="29"/>
    </location>
</feature>
<evidence type="ECO:0000256" key="1">
    <source>
        <dbReference type="ARBA" id="ARBA00004609"/>
    </source>
</evidence>
<comment type="similarity">
    <text evidence="9">Belongs to the early nodulin-like (ENODL) family.</text>
</comment>
<evidence type="ECO:0000313" key="13">
    <source>
        <dbReference type="EMBL" id="CAI9089377.1"/>
    </source>
</evidence>
<evidence type="ECO:0000256" key="3">
    <source>
        <dbReference type="ARBA" id="ARBA00022622"/>
    </source>
</evidence>
<keyword evidence="4" id="KW-0732">Signal</keyword>
<keyword evidence="7" id="KW-0325">Glycoprotein</keyword>
<organism evidence="13 14">
    <name type="scientific">Oldenlandia corymbosa var. corymbosa</name>
    <dbReference type="NCBI Taxonomy" id="529605"/>
    <lineage>
        <taxon>Eukaryota</taxon>
        <taxon>Viridiplantae</taxon>
        <taxon>Streptophyta</taxon>
        <taxon>Embryophyta</taxon>
        <taxon>Tracheophyta</taxon>
        <taxon>Spermatophyta</taxon>
        <taxon>Magnoliopsida</taxon>
        <taxon>eudicotyledons</taxon>
        <taxon>Gunneridae</taxon>
        <taxon>Pentapetalae</taxon>
        <taxon>asterids</taxon>
        <taxon>lamiids</taxon>
        <taxon>Gentianales</taxon>
        <taxon>Rubiaceae</taxon>
        <taxon>Rubioideae</taxon>
        <taxon>Spermacoceae</taxon>
        <taxon>Hedyotis-Oldenlandia complex</taxon>
        <taxon>Oldenlandia</taxon>
    </lineage>
</organism>
<feature type="compositionally biased region" description="Pro residues" evidence="10">
    <location>
        <begin position="175"/>
        <end position="185"/>
    </location>
</feature>
<dbReference type="InterPro" id="IPR041846">
    <property type="entry name" value="ENL_dom"/>
</dbReference>
<reference evidence="13" key="1">
    <citation type="submission" date="2023-03" db="EMBL/GenBank/DDBJ databases">
        <authorList>
            <person name="Julca I."/>
        </authorList>
    </citation>
    <scope>NUCLEOTIDE SEQUENCE</scope>
</reference>
<dbReference type="Pfam" id="PF02298">
    <property type="entry name" value="Cu_bind_like"/>
    <property type="match status" value="1"/>
</dbReference>
<keyword evidence="11" id="KW-0812">Transmembrane</keyword>
<accession>A0AAV1C1W8</accession>
<evidence type="ECO:0000256" key="4">
    <source>
        <dbReference type="ARBA" id="ARBA00022729"/>
    </source>
</evidence>
<feature type="compositionally biased region" description="Low complexity" evidence="10">
    <location>
        <begin position="186"/>
        <end position="199"/>
    </location>
</feature>
<keyword evidence="8" id="KW-0449">Lipoprotein</keyword>
<dbReference type="PROSITE" id="PS51485">
    <property type="entry name" value="PHYTOCYANIN"/>
    <property type="match status" value="1"/>
</dbReference>
<keyword evidence="6" id="KW-1015">Disulfide bond</keyword>
<comment type="subcellular location">
    <subcellularLocation>
        <location evidence="1">Cell membrane</location>
        <topology evidence="1">Lipid-anchor</topology>
        <topology evidence="1">GPI-anchor</topology>
    </subcellularLocation>
</comment>
<evidence type="ECO:0000256" key="11">
    <source>
        <dbReference type="SAM" id="Phobius"/>
    </source>
</evidence>